<dbReference type="AlphaFoldDB" id="A0A9Y1BM37"/>
<keyword evidence="1" id="KW-0812">Transmembrane</keyword>
<dbReference type="Gene3D" id="1.10.10.10">
    <property type="entry name" value="Winged helix-like DNA-binding domain superfamily/Winged helix DNA-binding domain"/>
    <property type="match status" value="1"/>
</dbReference>
<dbReference type="EMBL" id="CP084166">
    <property type="protein sequence ID" value="UJG41529.1"/>
    <property type="molecule type" value="Genomic_DNA"/>
</dbReference>
<dbReference type="Pfam" id="PF13412">
    <property type="entry name" value="HTH_24"/>
    <property type="match status" value="1"/>
</dbReference>
<dbReference type="Proteomes" id="UP001201020">
    <property type="component" value="Chromosome"/>
</dbReference>
<reference evidence="2" key="1">
    <citation type="journal article" date="2022" name="Nat. Microbiol.">
        <title>Unique mobile elements and scalable gene flow at the prokaryote-eukaryote boundary revealed by circularized Asgard archaea genomes.</title>
        <authorList>
            <person name="Wu F."/>
            <person name="Speth D.R."/>
            <person name="Philosof A."/>
            <person name="Cremiere A."/>
            <person name="Narayanan A."/>
            <person name="Barco R.A."/>
            <person name="Connon S.A."/>
            <person name="Amend J.P."/>
            <person name="Antoshechkin I.A."/>
            <person name="Orphan V.J."/>
        </authorList>
    </citation>
    <scope>NUCLEOTIDE SEQUENCE</scope>
    <source>
        <strain evidence="2">PM71</strain>
    </source>
</reference>
<dbReference type="InterPro" id="IPR036388">
    <property type="entry name" value="WH-like_DNA-bd_sf"/>
</dbReference>
<dbReference type="CDD" id="cd00090">
    <property type="entry name" value="HTH_ARSR"/>
    <property type="match status" value="1"/>
</dbReference>
<evidence type="ECO:0000256" key="1">
    <source>
        <dbReference type="SAM" id="Phobius"/>
    </source>
</evidence>
<feature type="transmembrane region" description="Helical" evidence="1">
    <location>
        <begin position="324"/>
        <end position="346"/>
    </location>
</feature>
<name>A0A9Y1BM37_9ARCH</name>
<organism evidence="2">
    <name type="scientific">Candidatus Heimdallarchaeum aukensis</name>
    <dbReference type="NCBI Taxonomy" id="2876573"/>
    <lineage>
        <taxon>Archaea</taxon>
        <taxon>Promethearchaeati</taxon>
        <taxon>Candidatus Heimdallarchaeota</taxon>
        <taxon>Candidatus Heimdallarchaeia (ex Rinke et al. 2021) (nom. nud.)</taxon>
        <taxon>Candidatus Heimdallarchaeales</taxon>
        <taxon>Candidatus Heimdallarchaeaceae</taxon>
        <taxon>Candidatus Heimdallarchaeum</taxon>
    </lineage>
</organism>
<gene>
    <name evidence="2" type="ORF">K9W45_03460</name>
</gene>
<keyword evidence="1" id="KW-1133">Transmembrane helix</keyword>
<accession>A0A9Y1BM37</accession>
<dbReference type="InterPro" id="IPR036390">
    <property type="entry name" value="WH_DNA-bd_sf"/>
</dbReference>
<dbReference type="SUPFAM" id="SSF46785">
    <property type="entry name" value="Winged helix' DNA-binding domain"/>
    <property type="match status" value="1"/>
</dbReference>
<protein>
    <submittedName>
        <fullName evidence="2">Winged helix-turn-helix transcriptional regulator</fullName>
    </submittedName>
</protein>
<evidence type="ECO:0000313" key="2">
    <source>
        <dbReference type="EMBL" id="UJG41529.1"/>
    </source>
</evidence>
<sequence>MVKSSSVKKFFVIVFVLLLFQPLFGVNLNLKDDYSPEISSYKKPKLVNSAKIVSVDIVIDIYFLSSRCNVSIEYLQTKENATSITDKVFIWGNISQLLVSDSLGRNLLISSSYNLTSGYTEIIYRFPRALSVGEKYSFYIVFLSENKEEQGTLNFDFRIFFTQSVSILSITTFLTNSLSLYSSNPEPQTISTIGEKLKLTWNYADSSNFVLLIKYKSLENVFLVSPLVWEVGYIPRSANKIKQIFTLTNILNVHQQVNITANVTWISTKYKTIDLLPLEQKKVTIEIKLQAGERSGKIIFQSNLSKQVTECTVHAYVVADINPWMIVSIFLFSFLIASLVIIFFIWQNSKEEVAKIEKKKTKKYDLGKLSKFLNEKEEKIMKIIIEKPGQNQASIAAKTGLSQATVSRILNKLEGKEIINRTSVGMSTLIYPNEKASFFKLIEKDNEKE</sequence>
<dbReference type="InterPro" id="IPR011991">
    <property type="entry name" value="ArsR-like_HTH"/>
</dbReference>
<keyword evidence="1" id="KW-0472">Membrane</keyword>
<proteinExistence type="predicted"/>